<dbReference type="OrthoDB" id="2686689at2759"/>
<accession>A0A8S4MMS4</accession>
<feature type="coiled-coil region" evidence="1">
    <location>
        <begin position="54"/>
        <end position="107"/>
    </location>
</feature>
<dbReference type="InterPro" id="IPR001584">
    <property type="entry name" value="Integrase_cat-core"/>
</dbReference>
<keyword evidence="1" id="KW-0175">Coiled coil</keyword>
<dbReference type="Gene3D" id="3.30.420.10">
    <property type="entry name" value="Ribonuclease H-like superfamily/Ribonuclease H"/>
    <property type="match status" value="1"/>
</dbReference>
<evidence type="ECO:0000259" key="3">
    <source>
        <dbReference type="PROSITE" id="PS50994"/>
    </source>
</evidence>
<evidence type="ECO:0000313" key="5">
    <source>
        <dbReference type="Proteomes" id="UP000838412"/>
    </source>
</evidence>
<gene>
    <name evidence="4" type="primary">Hypp9411</name>
    <name evidence="4" type="ORF">BLAG_LOCUS25820</name>
</gene>
<dbReference type="AlphaFoldDB" id="A0A8S4MMS4"/>
<feature type="chain" id="PRO_5035946402" evidence="2">
    <location>
        <begin position="22"/>
        <end position="525"/>
    </location>
</feature>
<evidence type="ECO:0000256" key="2">
    <source>
        <dbReference type="SAM" id="SignalP"/>
    </source>
</evidence>
<protein>
    <submittedName>
        <fullName evidence="4">Hypp9411 protein</fullName>
    </submittedName>
</protein>
<feature type="signal peptide" evidence="2">
    <location>
        <begin position="1"/>
        <end position="21"/>
    </location>
</feature>
<proteinExistence type="predicted"/>
<dbReference type="SUPFAM" id="SSF53098">
    <property type="entry name" value="Ribonuclease H-like"/>
    <property type="match status" value="1"/>
</dbReference>
<dbReference type="EMBL" id="CAKMNS010000095">
    <property type="protein sequence ID" value="CAH1276879.1"/>
    <property type="molecule type" value="Genomic_DNA"/>
</dbReference>
<keyword evidence="2" id="KW-0732">Signal</keyword>
<dbReference type="GO" id="GO:0003676">
    <property type="term" value="F:nucleic acid binding"/>
    <property type="evidence" value="ECO:0007669"/>
    <property type="project" value="InterPro"/>
</dbReference>
<reference evidence="4" key="1">
    <citation type="submission" date="2022-01" db="EMBL/GenBank/DDBJ databases">
        <authorList>
            <person name="Braso-Vives M."/>
        </authorList>
    </citation>
    <scope>NUCLEOTIDE SEQUENCE</scope>
</reference>
<dbReference type="PANTHER" id="PTHR46791">
    <property type="entry name" value="EXPRESSED PROTEIN"/>
    <property type="match status" value="1"/>
</dbReference>
<name>A0A8S4MMS4_BRALA</name>
<dbReference type="PROSITE" id="PS50994">
    <property type="entry name" value="INTEGRASE"/>
    <property type="match status" value="1"/>
</dbReference>
<sequence length="525" mass="60027">MKLLQIIVIIAAARLFLYVAGVTPGEVSDLLYNAQTVWREARDVLDSASSIQAMTEQEQELQRIVSDIRVMRARLQRIPGPEQTPSLHELMIEMRQLEQNIGTTLEECRLQIDAATQQRNLPAQENTGGRPRFVIDPVSMTESFHAGVAFNVQARIQGVSESTMYRRRREHGLVQGNRYSNISDADLDLEMARILEGDPNCGRSMAVGALRRERINVQRRRVSESLRRVGGPRVEARFPIPVRRQRYRAVCPGWVWHIDSYHKLNGHPRRDNRHAVRWGISVQGAVDGYSKTCTFLMAAGCNTADQMKRCFLLGVREYGFPSRIRTDGGSENVEIGRFMVELRGARHNAHFTGSSVHNVPIERYWGIVGPHCTNRFKLLFQQFEEEGILDTLSDVDIFALHFVYLPIINAALEECRQTTNNRPIRTAGNMSPNQMRITGYELYRNSGYTSVHEHFNGPPIDVETLIENEGEEDYLMRICRHGELEIQQECIDALFREVLPFEPQNGNGRDKFLLAKIIILHYEDN</sequence>
<feature type="domain" description="Integrase catalytic" evidence="3">
    <location>
        <begin position="248"/>
        <end position="440"/>
    </location>
</feature>
<dbReference type="Proteomes" id="UP000838412">
    <property type="component" value="Unassembled WGS sequence"/>
</dbReference>
<keyword evidence="5" id="KW-1185">Reference proteome</keyword>
<evidence type="ECO:0000256" key="1">
    <source>
        <dbReference type="SAM" id="Coils"/>
    </source>
</evidence>
<dbReference type="PANTHER" id="PTHR46791:SF7">
    <property type="entry name" value="INTEGRASE CATALYTIC DOMAIN-CONTAINING PROTEIN"/>
    <property type="match status" value="1"/>
</dbReference>
<dbReference type="Pfam" id="PF24764">
    <property type="entry name" value="rva_4"/>
    <property type="match status" value="1"/>
</dbReference>
<dbReference type="InterPro" id="IPR012337">
    <property type="entry name" value="RNaseH-like_sf"/>
</dbReference>
<dbReference type="GO" id="GO:0015074">
    <property type="term" value="P:DNA integration"/>
    <property type="evidence" value="ECO:0007669"/>
    <property type="project" value="InterPro"/>
</dbReference>
<dbReference type="InterPro" id="IPR058913">
    <property type="entry name" value="Integrase_dom_put"/>
</dbReference>
<evidence type="ECO:0000313" key="4">
    <source>
        <dbReference type="EMBL" id="CAH1276879.1"/>
    </source>
</evidence>
<organism evidence="4 5">
    <name type="scientific">Branchiostoma lanceolatum</name>
    <name type="common">Common lancelet</name>
    <name type="synonym">Amphioxus lanceolatum</name>
    <dbReference type="NCBI Taxonomy" id="7740"/>
    <lineage>
        <taxon>Eukaryota</taxon>
        <taxon>Metazoa</taxon>
        <taxon>Chordata</taxon>
        <taxon>Cephalochordata</taxon>
        <taxon>Leptocardii</taxon>
        <taxon>Amphioxiformes</taxon>
        <taxon>Branchiostomatidae</taxon>
        <taxon>Branchiostoma</taxon>
    </lineage>
</organism>
<dbReference type="InterPro" id="IPR036397">
    <property type="entry name" value="RNaseH_sf"/>
</dbReference>
<comment type="caution">
    <text evidence="4">The sequence shown here is derived from an EMBL/GenBank/DDBJ whole genome shotgun (WGS) entry which is preliminary data.</text>
</comment>